<accession>A0A1W2LT18</accession>
<name>A0A1W2LT18_9PSEU</name>
<dbReference type="EMBL" id="LQMT02000020">
    <property type="protein sequence ID" value="ONF67991.1"/>
    <property type="molecule type" value="Genomic_DNA"/>
</dbReference>
<dbReference type="Proteomes" id="UP000076660">
    <property type="component" value="Unassembled WGS sequence"/>
</dbReference>
<evidence type="ECO:0000313" key="1">
    <source>
        <dbReference type="EMBL" id="ONF67991.1"/>
    </source>
</evidence>
<comment type="caution">
    <text evidence="1">The sequence shown here is derived from an EMBL/GenBank/DDBJ whole genome shotgun (WGS) entry which is preliminary data.</text>
</comment>
<organism evidence="1 2">
    <name type="scientific">Amycolatopsis keratiniphila subsp. keratiniphila</name>
    <dbReference type="NCBI Taxonomy" id="227715"/>
    <lineage>
        <taxon>Bacteria</taxon>
        <taxon>Bacillati</taxon>
        <taxon>Actinomycetota</taxon>
        <taxon>Actinomycetes</taxon>
        <taxon>Pseudonocardiales</taxon>
        <taxon>Pseudonocardiaceae</taxon>
        <taxon>Amycolatopsis</taxon>
        <taxon>Amycolatopsis japonica group</taxon>
    </lineage>
</organism>
<dbReference type="RefSeq" id="WP_063277167.1">
    <property type="nucleotide sequence ID" value="NZ_LQMT02000020.1"/>
</dbReference>
<proteinExistence type="predicted"/>
<gene>
    <name evidence="1" type="ORF">AVR91_0221390</name>
</gene>
<sequence>MYRLSTLDFGTNFGYSLVEVDVVGLGELLLGPAGWVGAVEVVDDDGELVVTVEAAGLSAHPPLRRLAAP</sequence>
<evidence type="ECO:0000313" key="2">
    <source>
        <dbReference type="Proteomes" id="UP000076660"/>
    </source>
</evidence>
<protein>
    <submittedName>
        <fullName evidence="1">Uncharacterized protein</fullName>
    </submittedName>
</protein>
<dbReference type="AlphaFoldDB" id="A0A1W2LT18"/>
<reference evidence="1 2" key="1">
    <citation type="submission" date="2016-12" db="EMBL/GenBank/DDBJ databases">
        <title>Amycolatopsis keratiniphila subsp. keratiniphila genome sequencing and assembly.</title>
        <authorList>
            <person name="Mayilraj S."/>
            <person name="Kaur N."/>
        </authorList>
    </citation>
    <scope>NUCLEOTIDE SEQUENCE [LARGE SCALE GENOMIC DNA]</scope>
    <source>
        <strain evidence="1 2">DSM 44409</strain>
    </source>
</reference>